<dbReference type="PROSITE" id="PS51077">
    <property type="entry name" value="HTH_ICLR"/>
    <property type="match status" value="1"/>
</dbReference>
<dbReference type="Pfam" id="PF01614">
    <property type="entry name" value="IclR_C"/>
    <property type="match status" value="1"/>
</dbReference>
<evidence type="ECO:0000256" key="2">
    <source>
        <dbReference type="ARBA" id="ARBA00023125"/>
    </source>
</evidence>
<evidence type="ECO:0000259" key="5">
    <source>
        <dbReference type="PROSITE" id="PS51078"/>
    </source>
</evidence>
<dbReference type="InterPro" id="IPR014757">
    <property type="entry name" value="Tscrpt_reg_IclR_C"/>
</dbReference>
<dbReference type="GO" id="GO:0003700">
    <property type="term" value="F:DNA-binding transcription factor activity"/>
    <property type="evidence" value="ECO:0007669"/>
    <property type="project" value="TreeGrafter"/>
</dbReference>
<reference evidence="6 7" key="1">
    <citation type="submission" date="2019-05" db="EMBL/GenBank/DDBJ databases">
        <title>Draft genome sequence of Actinomadura sp. 14C53.</title>
        <authorList>
            <person name="Saricaoglu S."/>
            <person name="Isik K."/>
        </authorList>
    </citation>
    <scope>NUCLEOTIDE SEQUENCE [LARGE SCALE GENOMIC DNA]</scope>
    <source>
        <strain evidence="6 7">14C53</strain>
    </source>
</reference>
<name>A0A5C4JG41_9ACTN</name>
<feature type="domain" description="IclR-ED" evidence="5">
    <location>
        <begin position="69"/>
        <end position="245"/>
    </location>
</feature>
<accession>A0A5C4JG41</accession>
<organism evidence="6 7">
    <name type="scientific">Actinomadura soli</name>
    <dbReference type="NCBI Taxonomy" id="2508997"/>
    <lineage>
        <taxon>Bacteria</taxon>
        <taxon>Bacillati</taxon>
        <taxon>Actinomycetota</taxon>
        <taxon>Actinomycetes</taxon>
        <taxon>Streptosporangiales</taxon>
        <taxon>Thermomonosporaceae</taxon>
        <taxon>Actinomadura</taxon>
    </lineage>
</organism>
<comment type="caution">
    <text evidence="6">The sequence shown here is derived from an EMBL/GenBank/DDBJ whole genome shotgun (WGS) entry which is preliminary data.</text>
</comment>
<dbReference type="OrthoDB" id="7274111at2"/>
<dbReference type="InterPro" id="IPR005471">
    <property type="entry name" value="Tscrpt_reg_IclR_N"/>
</dbReference>
<protein>
    <submittedName>
        <fullName evidence="6">IclR family transcriptional regulator</fullName>
    </submittedName>
</protein>
<dbReference type="AlphaFoldDB" id="A0A5C4JG41"/>
<dbReference type="PROSITE" id="PS51078">
    <property type="entry name" value="ICLR_ED"/>
    <property type="match status" value="1"/>
</dbReference>
<dbReference type="SUPFAM" id="SSF46785">
    <property type="entry name" value="Winged helix' DNA-binding domain"/>
    <property type="match status" value="1"/>
</dbReference>
<dbReference type="InterPro" id="IPR036390">
    <property type="entry name" value="WH_DNA-bd_sf"/>
</dbReference>
<dbReference type="SUPFAM" id="SSF55781">
    <property type="entry name" value="GAF domain-like"/>
    <property type="match status" value="1"/>
</dbReference>
<evidence type="ECO:0000256" key="3">
    <source>
        <dbReference type="ARBA" id="ARBA00023163"/>
    </source>
</evidence>
<dbReference type="InterPro" id="IPR029016">
    <property type="entry name" value="GAF-like_dom_sf"/>
</dbReference>
<dbReference type="PANTHER" id="PTHR30136">
    <property type="entry name" value="HELIX-TURN-HELIX TRANSCRIPTIONAL REGULATOR, ICLR FAMILY"/>
    <property type="match status" value="1"/>
</dbReference>
<feature type="domain" description="HTH iclR-type" evidence="4">
    <location>
        <begin position="9"/>
        <end position="69"/>
    </location>
</feature>
<evidence type="ECO:0000313" key="6">
    <source>
        <dbReference type="EMBL" id="TMR04814.1"/>
    </source>
</evidence>
<evidence type="ECO:0000259" key="4">
    <source>
        <dbReference type="PROSITE" id="PS51077"/>
    </source>
</evidence>
<evidence type="ECO:0000313" key="7">
    <source>
        <dbReference type="Proteomes" id="UP000309174"/>
    </source>
</evidence>
<gene>
    <name evidence="6" type="ORF">ETD83_07940</name>
</gene>
<dbReference type="Gene3D" id="1.10.10.10">
    <property type="entry name" value="Winged helix-like DNA-binding domain superfamily/Winged helix DNA-binding domain"/>
    <property type="match status" value="1"/>
</dbReference>
<keyword evidence="7" id="KW-1185">Reference proteome</keyword>
<evidence type="ECO:0000256" key="1">
    <source>
        <dbReference type="ARBA" id="ARBA00023015"/>
    </source>
</evidence>
<dbReference type="PANTHER" id="PTHR30136:SF24">
    <property type="entry name" value="HTH-TYPE TRANSCRIPTIONAL REPRESSOR ALLR"/>
    <property type="match status" value="1"/>
</dbReference>
<keyword evidence="2" id="KW-0238">DNA-binding</keyword>
<dbReference type="GO" id="GO:0045892">
    <property type="term" value="P:negative regulation of DNA-templated transcription"/>
    <property type="evidence" value="ECO:0007669"/>
    <property type="project" value="TreeGrafter"/>
</dbReference>
<keyword evidence="1" id="KW-0805">Transcription regulation</keyword>
<dbReference type="InterPro" id="IPR050707">
    <property type="entry name" value="HTH_MetabolicPath_Reg"/>
</dbReference>
<dbReference type="Pfam" id="PF09339">
    <property type="entry name" value="HTH_IclR"/>
    <property type="match status" value="1"/>
</dbReference>
<proteinExistence type="predicted"/>
<dbReference type="GO" id="GO:0003677">
    <property type="term" value="F:DNA binding"/>
    <property type="evidence" value="ECO:0007669"/>
    <property type="project" value="UniProtKB-KW"/>
</dbReference>
<dbReference type="EMBL" id="VCKW01000028">
    <property type="protein sequence ID" value="TMR04814.1"/>
    <property type="molecule type" value="Genomic_DNA"/>
</dbReference>
<keyword evidence="3" id="KW-0804">Transcription</keyword>
<sequence length="257" mass="27032">MRNKPPYALNSVDHALRLAALLQQEGPMRVTDAAERLGVAASTAHRLLTMLVYRDFAEQGPDRRYGPGKVLRPAEPSGAPVALLREMSGGPMRALVERTGESANLVVLAGTEARFILTAESDQILRVGDRTGVSLPAHLTSGGRAVLAALDPEDVAARYGDPSEVDAGRLLGELALVRDRGFAINDQLTETGLTAIGVAIRDRAGVPLAGLSIALPTARFDRDRLPGWVGALSAAAQRIETALAVSASREGTAPHAP</sequence>
<dbReference type="InterPro" id="IPR036388">
    <property type="entry name" value="WH-like_DNA-bd_sf"/>
</dbReference>
<dbReference type="Gene3D" id="3.30.450.40">
    <property type="match status" value="1"/>
</dbReference>
<dbReference type="Proteomes" id="UP000309174">
    <property type="component" value="Unassembled WGS sequence"/>
</dbReference>